<dbReference type="EMBL" id="AMZH03015901">
    <property type="protein sequence ID" value="RRT45339.1"/>
    <property type="molecule type" value="Genomic_DNA"/>
</dbReference>
<comment type="caution">
    <text evidence="2">The sequence shown here is derived from an EMBL/GenBank/DDBJ whole genome shotgun (WGS) entry which is preliminary data.</text>
</comment>
<sequence length="144" mass="15656">MRAQETHLSPYGAPVEEGTEREGKAGEVEIEPPGATAVFAGRSDHQAGRTLSSAPTWFPIQEQILREATKKGVPALTPEGERILRQGSVGMQRSSCRHRLLFLRLSRLVRCLSVRIRLLGAMLSGLSGSELVGERPTRGNPSVD</sequence>
<evidence type="ECO:0000313" key="2">
    <source>
        <dbReference type="EMBL" id="RRT45339.1"/>
    </source>
</evidence>
<accession>A0A426Y0R0</accession>
<dbReference type="AlphaFoldDB" id="A0A426Y0R0"/>
<proteinExistence type="predicted"/>
<gene>
    <name evidence="2" type="ORF">B296_00046884</name>
</gene>
<feature type="region of interest" description="Disordered" evidence="1">
    <location>
        <begin position="1"/>
        <end position="25"/>
    </location>
</feature>
<evidence type="ECO:0000256" key="1">
    <source>
        <dbReference type="SAM" id="MobiDB-lite"/>
    </source>
</evidence>
<organism evidence="2 3">
    <name type="scientific">Ensete ventricosum</name>
    <name type="common">Abyssinian banana</name>
    <name type="synonym">Musa ensete</name>
    <dbReference type="NCBI Taxonomy" id="4639"/>
    <lineage>
        <taxon>Eukaryota</taxon>
        <taxon>Viridiplantae</taxon>
        <taxon>Streptophyta</taxon>
        <taxon>Embryophyta</taxon>
        <taxon>Tracheophyta</taxon>
        <taxon>Spermatophyta</taxon>
        <taxon>Magnoliopsida</taxon>
        <taxon>Liliopsida</taxon>
        <taxon>Zingiberales</taxon>
        <taxon>Musaceae</taxon>
        <taxon>Ensete</taxon>
    </lineage>
</organism>
<dbReference type="Proteomes" id="UP000287651">
    <property type="component" value="Unassembled WGS sequence"/>
</dbReference>
<evidence type="ECO:0000313" key="3">
    <source>
        <dbReference type="Proteomes" id="UP000287651"/>
    </source>
</evidence>
<reference evidence="2 3" key="1">
    <citation type="journal article" date="2014" name="Agronomy (Basel)">
        <title>A Draft Genome Sequence for Ensete ventricosum, the Drought-Tolerant Tree Against Hunger.</title>
        <authorList>
            <person name="Harrison J."/>
            <person name="Moore K.A."/>
            <person name="Paszkiewicz K."/>
            <person name="Jones T."/>
            <person name="Grant M."/>
            <person name="Ambacheew D."/>
            <person name="Muzemil S."/>
            <person name="Studholme D.J."/>
        </authorList>
    </citation>
    <scope>NUCLEOTIDE SEQUENCE [LARGE SCALE GENOMIC DNA]</scope>
</reference>
<protein>
    <submittedName>
        <fullName evidence="2">Uncharacterized protein</fullName>
    </submittedName>
</protein>
<name>A0A426Y0R0_ENSVE</name>